<dbReference type="OrthoDB" id="9150844at2"/>
<organism evidence="1 2">
    <name type="scientific">Roseateles chitinivorans</name>
    <dbReference type="NCBI Taxonomy" id="2917965"/>
    <lineage>
        <taxon>Bacteria</taxon>
        <taxon>Pseudomonadati</taxon>
        <taxon>Pseudomonadota</taxon>
        <taxon>Betaproteobacteria</taxon>
        <taxon>Burkholderiales</taxon>
        <taxon>Sphaerotilaceae</taxon>
        <taxon>Roseateles</taxon>
    </lineage>
</organism>
<accession>A0A2G9C2I4</accession>
<evidence type="ECO:0000313" key="2">
    <source>
        <dbReference type="Proteomes" id="UP000231501"/>
    </source>
</evidence>
<dbReference type="AlphaFoldDB" id="A0A2G9C2I4"/>
<protein>
    <recommendedName>
        <fullName evidence="3">Beta-ketoacyl synthase N-terminal domain-containing protein</fullName>
    </recommendedName>
</protein>
<dbReference type="EMBL" id="PEOG01000118">
    <property type="protein sequence ID" value="PIM50588.1"/>
    <property type="molecule type" value="Genomic_DNA"/>
</dbReference>
<gene>
    <name evidence="1" type="ORF">CS062_24200</name>
</gene>
<sequence length="371" mass="38762">MSASPKSSGWRAGLAHAEAVTCLGETLSETALLLRAGVSGVGLTDFVDGQGRRVMGCASPALPPDLPARERLLALAVHALIGVSRRRATQARPPPERPPILLLGLPARFALEPQSYELNVAGRDFVQRLSAALPPAFAGADIEAFPFGRAAGAIAMARALQLAESRREVIWGGVDSLLHWPTLEALQQRERLLTMENVDGVRPGEAAAFAMVTHEGREDGWVAGLGLGREANPVGSDGPCRSDGFAQALEAAVAPLRATGRRCALWALDASHERYATREVQNVIARFGDVLDPGTDLRLPLKELGDVGAAALPVMAALALQDWAHGVARDEFAVLAAGADDGARGALLLAAGDPAAAGGRPPAVQRREVAA</sequence>
<reference evidence="1 2" key="1">
    <citation type="submission" date="2017-11" db="EMBL/GenBank/DDBJ databases">
        <title>Draft genome sequence of Mitsuaria sp. HWN-4.</title>
        <authorList>
            <person name="Gundlapally S.R."/>
        </authorList>
    </citation>
    <scope>NUCLEOTIDE SEQUENCE [LARGE SCALE GENOMIC DNA]</scope>
    <source>
        <strain evidence="1 2">HWN-4</strain>
    </source>
</reference>
<proteinExistence type="predicted"/>
<comment type="caution">
    <text evidence="1">The sequence shown here is derived from an EMBL/GenBank/DDBJ whole genome shotgun (WGS) entry which is preliminary data.</text>
</comment>
<dbReference type="Proteomes" id="UP000231501">
    <property type="component" value="Unassembled WGS sequence"/>
</dbReference>
<name>A0A2G9C2I4_9BURK</name>
<evidence type="ECO:0000313" key="1">
    <source>
        <dbReference type="EMBL" id="PIM50588.1"/>
    </source>
</evidence>
<dbReference type="RefSeq" id="WP_099864382.1">
    <property type="nucleotide sequence ID" value="NZ_PEOG01000118.1"/>
</dbReference>
<evidence type="ECO:0008006" key="3">
    <source>
        <dbReference type="Google" id="ProtNLM"/>
    </source>
</evidence>
<keyword evidence="2" id="KW-1185">Reference proteome</keyword>